<gene>
    <name evidence="1" type="ORF">IP91_00372</name>
</gene>
<dbReference type="EMBL" id="VLLB01000001">
    <property type="protein sequence ID" value="TWI69305.1"/>
    <property type="molecule type" value="Genomic_DNA"/>
</dbReference>
<protein>
    <submittedName>
        <fullName evidence="1">Uncharacterized protein</fullName>
    </submittedName>
</protein>
<proteinExistence type="predicted"/>
<reference evidence="1 2" key="1">
    <citation type="journal article" date="2015" name="Stand. Genomic Sci.">
        <title>Genomic Encyclopedia of Bacterial and Archaeal Type Strains, Phase III: the genomes of soil and plant-associated and newly described type strains.</title>
        <authorList>
            <person name="Whitman W.B."/>
            <person name="Woyke T."/>
            <person name="Klenk H.P."/>
            <person name="Zhou Y."/>
            <person name="Lilburn T.G."/>
            <person name="Beck B.J."/>
            <person name="De Vos P."/>
            <person name="Vandamme P."/>
            <person name="Eisen J.A."/>
            <person name="Garrity G."/>
            <person name="Hugenholtz P."/>
            <person name="Kyrpides N.C."/>
        </authorList>
    </citation>
    <scope>NUCLEOTIDE SEQUENCE [LARGE SCALE GENOMIC DNA]</scope>
    <source>
        <strain evidence="1 2">CGMCC 1.10822</strain>
    </source>
</reference>
<dbReference type="AlphaFoldDB" id="A0A562RJR6"/>
<evidence type="ECO:0000313" key="2">
    <source>
        <dbReference type="Proteomes" id="UP000318431"/>
    </source>
</evidence>
<accession>A0A562RJR6</accession>
<organism evidence="1 2">
    <name type="scientific">Pseudoduganella lurida</name>
    <dbReference type="NCBI Taxonomy" id="1036180"/>
    <lineage>
        <taxon>Bacteria</taxon>
        <taxon>Pseudomonadati</taxon>
        <taxon>Pseudomonadota</taxon>
        <taxon>Betaproteobacteria</taxon>
        <taxon>Burkholderiales</taxon>
        <taxon>Oxalobacteraceae</taxon>
        <taxon>Telluria group</taxon>
        <taxon>Pseudoduganella</taxon>
    </lineage>
</organism>
<sequence length="110" mass="12388">MEPKLPLPLKVPADVRRWVIDQAGKRRMPVGTYVLELLRRGIVDETIEQTVRRAGAAFSSDATARELLRQTLIVRFQQEALLRGDSHDGAIAAALRRAEDELITLSVREE</sequence>
<comment type="caution">
    <text evidence="1">The sequence shown here is derived from an EMBL/GenBank/DDBJ whole genome shotgun (WGS) entry which is preliminary data.</text>
</comment>
<keyword evidence="2" id="KW-1185">Reference proteome</keyword>
<dbReference type="Proteomes" id="UP000318431">
    <property type="component" value="Unassembled WGS sequence"/>
</dbReference>
<name>A0A562RJR6_9BURK</name>
<evidence type="ECO:0000313" key="1">
    <source>
        <dbReference type="EMBL" id="TWI69305.1"/>
    </source>
</evidence>
<dbReference type="OrthoDB" id="10001476at2"/>
<dbReference type="RefSeq" id="WP_145647071.1">
    <property type="nucleotide sequence ID" value="NZ_VLLB01000001.1"/>
</dbReference>